<evidence type="ECO:0000313" key="8">
    <source>
        <dbReference type="EMBL" id="KAJ8907146.1"/>
    </source>
</evidence>
<dbReference type="PROSITE" id="PS50076">
    <property type="entry name" value="DNAJ_2"/>
    <property type="match status" value="1"/>
</dbReference>
<dbReference type="Gene3D" id="1.10.287.110">
    <property type="entry name" value="DnaJ domain"/>
    <property type="match status" value="1"/>
</dbReference>
<dbReference type="PANTHER" id="PTHR44313:SF1">
    <property type="entry name" value="DNAJ HOMOLOG SUBFAMILY C MEMBER 17"/>
    <property type="match status" value="1"/>
</dbReference>
<dbReference type="InterPro" id="IPR036869">
    <property type="entry name" value="J_dom_sf"/>
</dbReference>
<comment type="subcellular location">
    <subcellularLocation>
        <location evidence="2">Cytoplasm</location>
    </subcellularLocation>
    <subcellularLocation>
        <location evidence="1">Nucleus</location>
    </subcellularLocation>
</comment>
<evidence type="ECO:0000259" key="7">
    <source>
        <dbReference type="PROSITE" id="PS50076"/>
    </source>
</evidence>
<evidence type="ECO:0000256" key="5">
    <source>
        <dbReference type="ARBA" id="ARBA00023242"/>
    </source>
</evidence>
<dbReference type="InterPro" id="IPR052094">
    <property type="entry name" value="Pre-mRNA-splicing_ERAD"/>
</dbReference>
<sequence length="281" mass="32236">MDKDYYSVLGVSPNATQKEISRAYRKAALRWHPDKNLGDEHAAQMFENVYLAYEILSDEQLRKDVDVERKVAAQDVERRRKMDVKRRKMRDDLETREKHAYEAEMQARAKKSANQSQGGKYGLSEERRKRMKEEIEKLRRDLDLQQSQTPSKPVTETRDFFVSIKPRKGCSVGEEQISKLLKEYGTGTSLTMTKAGALADLADEKTFNRVLTDKTRWREAGLKVKPVGTTTQGDPEEPKLPVDSEIPRAKDIAFTSTDSTDFDIFEKETLELMSKGVKPKP</sequence>
<dbReference type="GO" id="GO:0005737">
    <property type="term" value="C:cytoplasm"/>
    <property type="evidence" value="ECO:0007669"/>
    <property type="project" value="UniProtKB-SubCell"/>
</dbReference>
<evidence type="ECO:0000256" key="3">
    <source>
        <dbReference type="ARBA" id="ARBA00022490"/>
    </source>
</evidence>
<dbReference type="InterPro" id="IPR001623">
    <property type="entry name" value="DnaJ_domain"/>
</dbReference>
<dbReference type="SMART" id="SM00271">
    <property type="entry name" value="DnaJ"/>
    <property type="match status" value="1"/>
</dbReference>
<dbReference type="GO" id="GO:0005681">
    <property type="term" value="C:spliceosomal complex"/>
    <property type="evidence" value="ECO:0007669"/>
    <property type="project" value="TreeGrafter"/>
</dbReference>
<dbReference type="AlphaFoldDB" id="A0AAV8UX27"/>
<accession>A0AAV8UX27</accession>
<keyword evidence="9" id="KW-1185">Reference proteome</keyword>
<evidence type="ECO:0000256" key="1">
    <source>
        <dbReference type="ARBA" id="ARBA00004123"/>
    </source>
</evidence>
<feature type="domain" description="J" evidence="7">
    <location>
        <begin position="4"/>
        <end position="69"/>
    </location>
</feature>
<name>A0AAV8UX27_9RHOD</name>
<dbReference type="PANTHER" id="PTHR44313">
    <property type="entry name" value="DNAJ HOMOLOG SUBFAMILY C MEMBER 17"/>
    <property type="match status" value="1"/>
</dbReference>
<dbReference type="CDD" id="cd06257">
    <property type="entry name" value="DnaJ"/>
    <property type="match status" value="1"/>
</dbReference>
<reference evidence="8 9" key="1">
    <citation type="journal article" date="2023" name="Nat. Commun.">
        <title>Origin of minicircular mitochondrial genomes in red algae.</title>
        <authorList>
            <person name="Lee Y."/>
            <person name="Cho C.H."/>
            <person name="Lee Y.M."/>
            <person name="Park S.I."/>
            <person name="Yang J.H."/>
            <person name="West J.A."/>
            <person name="Bhattacharya D."/>
            <person name="Yoon H.S."/>
        </authorList>
    </citation>
    <scope>NUCLEOTIDE SEQUENCE [LARGE SCALE GENOMIC DNA]</scope>
    <source>
        <strain evidence="8 9">CCMP1338</strain>
        <tissue evidence="8">Whole cell</tissue>
    </source>
</reference>
<feature type="region of interest" description="Disordered" evidence="6">
    <location>
        <begin position="222"/>
        <end position="247"/>
    </location>
</feature>
<organism evidence="8 9">
    <name type="scientific">Rhodosorus marinus</name>
    <dbReference type="NCBI Taxonomy" id="101924"/>
    <lineage>
        <taxon>Eukaryota</taxon>
        <taxon>Rhodophyta</taxon>
        <taxon>Stylonematophyceae</taxon>
        <taxon>Stylonematales</taxon>
        <taxon>Stylonemataceae</taxon>
        <taxon>Rhodosorus</taxon>
    </lineage>
</organism>
<feature type="compositionally biased region" description="Basic and acidic residues" evidence="6">
    <location>
        <begin position="236"/>
        <end position="247"/>
    </location>
</feature>
<dbReference type="EMBL" id="JAMWBK010000003">
    <property type="protein sequence ID" value="KAJ8907146.1"/>
    <property type="molecule type" value="Genomic_DNA"/>
</dbReference>
<dbReference type="PRINTS" id="PR00625">
    <property type="entry name" value="JDOMAIN"/>
</dbReference>
<evidence type="ECO:0000313" key="9">
    <source>
        <dbReference type="Proteomes" id="UP001157974"/>
    </source>
</evidence>
<evidence type="ECO:0000256" key="2">
    <source>
        <dbReference type="ARBA" id="ARBA00004496"/>
    </source>
</evidence>
<dbReference type="Pfam" id="PF00226">
    <property type="entry name" value="DnaJ"/>
    <property type="match status" value="1"/>
</dbReference>
<dbReference type="Proteomes" id="UP001157974">
    <property type="component" value="Unassembled WGS sequence"/>
</dbReference>
<gene>
    <name evidence="8" type="ORF">NDN08_003628</name>
</gene>
<comment type="caution">
    <text evidence="8">The sequence shown here is derived from an EMBL/GenBank/DDBJ whole genome shotgun (WGS) entry which is preliminary data.</text>
</comment>
<feature type="region of interest" description="Disordered" evidence="6">
    <location>
        <begin position="105"/>
        <end position="128"/>
    </location>
</feature>
<evidence type="ECO:0000256" key="6">
    <source>
        <dbReference type="SAM" id="MobiDB-lite"/>
    </source>
</evidence>
<keyword evidence="4" id="KW-0143">Chaperone</keyword>
<keyword evidence="5" id="KW-0539">Nucleus</keyword>
<evidence type="ECO:0000256" key="4">
    <source>
        <dbReference type="ARBA" id="ARBA00023186"/>
    </source>
</evidence>
<keyword evidence="3" id="KW-0963">Cytoplasm</keyword>
<proteinExistence type="predicted"/>
<protein>
    <recommendedName>
        <fullName evidence="7">J domain-containing protein</fullName>
    </recommendedName>
</protein>
<dbReference type="SUPFAM" id="SSF46565">
    <property type="entry name" value="Chaperone J-domain"/>
    <property type="match status" value="1"/>
</dbReference>
<dbReference type="GO" id="GO:0000390">
    <property type="term" value="P:spliceosomal complex disassembly"/>
    <property type="evidence" value="ECO:0007669"/>
    <property type="project" value="TreeGrafter"/>
</dbReference>